<keyword evidence="1" id="KW-0472">Membrane</keyword>
<keyword evidence="1" id="KW-0812">Transmembrane</keyword>
<organism evidence="2 3">
    <name type="scientific">Teratosphaeria nubilosa</name>
    <dbReference type="NCBI Taxonomy" id="161662"/>
    <lineage>
        <taxon>Eukaryota</taxon>
        <taxon>Fungi</taxon>
        <taxon>Dikarya</taxon>
        <taxon>Ascomycota</taxon>
        <taxon>Pezizomycotina</taxon>
        <taxon>Dothideomycetes</taxon>
        <taxon>Dothideomycetidae</taxon>
        <taxon>Mycosphaerellales</taxon>
        <taxon>Teratosphaeriaceae</taxon>
        <taxon>Teratosphaeria</taxon>
    </lineage>
</organism>
<evidence type="ECO:0000313" key="3">
    <source>
        <dbReference type="Proteomes" id="UP000799436"/>
    </source>
</evidence>
<dbReference type="OrthoDB" id="3961748at2759"/>
<feature type="transmembrane region" description="Helical" evidence="1">
    <location>
        <begin position="183"/>
        <end position="206"/>
    </location>
</feature>
<feature type="transmembrane region" description="Helical" evidence="1">
    <location>
        <begin position="96"/>
        <end position="118"/>
    </location>
</feature>
<accession>A0A6G1L0S8</accession>
<sequence>MFPSSKNKTFFTLDWPRPPITQQAGRLQYPPFSPQDATMNGTESSFAATHPTGSSRLAQNVAWLYIIIAASFFYVATEIGLRLLQDLLTKTRRRIIAFLTPMVGLVNLALFPISVHYLTHYGIVLNVPGLLRIQLWPRLAPPNCQAATEVLGESSMCEVDEFYAWLGLASQPGGLSEMMSDVAVRRIVFCVGALLFCCFCGWMNMLDWDRAVRTGRIDQYVRWRRRGMWERDEDEREGGNKCMQVWGGIEESSSESV</sequence>
<name>A0A6G1L0S8_9PEZI</name>
<keyword evidence="3" id="KW-1185">Reference proteome</keyword>
<dbReference type="AlphaFoldDB" id="A0A6G1L0S8"/>
<evidence type="ECO:0000313" key="2">
    <source>
        <dbReference type="EMBL" id="KAF2766467.1"/>
    </source>
</evidence>
<evidence type="ECO:0000256" key="1">
    <source>
        <dbReference type="SAM" id="Phobius"/>
    </source>
</evidence>
<gene>
    <name evidence="2" type="ORF">EJ03DRAFT_353952</name>
</gene>
<keyword evidence="1" id="KW-1133">Transmembrane helix</keyword>
<dbReference type="Proteomes" id="UP000799436">
    <property type="component" value="Unassembled WGS sequence"/>
</dbReference>
<dbReference type="EMBL" id="ML995871">
    <property type="protein sequence ID" value="KAF2766467.1"/>
    <property type="molecule type" value="Genomic_DNA"/>
</dbReference>
<proteinExistence type="predicted"/>
<reference evidence="2" key="1">
    <citation type="journal article" date="2020" name="Stud. Mycol.">
        <title>101 Dothideomycetes genomes: a test case for predicting lifestyles and emergence of pathogens.</title>
        <authorList>
            <person name="Haridas S."/>
            <person name="Albert R."/>
            <person name="Binder M."/>
            <person name="Bloem J."/>
            <person name="Labutti K."/>
            <person name="Salamov A."/>
            <person name="Andreopoulos B."/>
            <person name="Baker S."/>
            <person name="Barry K."/>
            <person name="Bills G."/>
            <person name="Bluhm B."/>
            <person name="Cannon C."/>
            <person name="Castanera R."/>
            <person name="Culley D."/>
            <person name="Daum C."/>
            <person name="Ezra D."/>
            <person name="Gonzalez J."/>
            <person name="Henrissat B."/>
            <person name="Kuo A."/>
            <person name="Liang C."/>
            <person name="Lipzen A."/>
            <person name="Lutzoni F."/>
            <person name="Magnuson J."/>
            <person name="Mondo S."/>
            <person name="Nolan M."/>
            <person name="Ohm R."/>
            <person name="Pangilinan J."/>
            <person name="Park H.-J."/>
            <person name="Ramirez L."/>
            <person name="Alfaro M."/>
            <person name="Sun H."/>
            <person name="Tritt A."/>
            <person name="Yoshinaga Y."/>
            <person name="Zwiers L.-H."/>
            <person name="Turgeon B."/>
            <person name="Goodwin S."/>
            <person name="Spatafora J."/>
            <person name="Crous P."/>
            <person name="Grigoriev I."/>
        </authorList>
    </citation>
    <scope>NUCLEOTIDE SEQUENCE</scope>
    <source>
        <strain evidence="2">CBS 116005</strain>
    </source>
</reference>
<protein>
    <submittedName>
        <fullName evidence="2">Uncharacterized protein</fullName>
    </submittedName>
</protein>
<feature type="transmembrane region" description="Helical" evidence="1">
    <location>
        <begin position="62"/>
        <end position="84"/>
    </location>
</feature>